<feature type="transmembrane region" description="Helical" evidence="1">
    <location>
        <begin position="446"/>
        <end position="469"/>
    </location>
</feature>
<protein>
    <submittedName>
        <fullName evidence="2">Uncharacterized protein</fullName>
    </submittedName>
</protein>
<keyword evidence="1" id="KW-0472">Membrane</keyword>
<organism evidence="2">
    <name type="scientific">hydrothermal vent metagenome</name>
    <dbReference type="NCBI Taxonomy" id="652676"/>
    <lineage>
        <taxon>unclassified sequences</taxon>
        <taxon>metagenomes</taxon>
        <taxon>ecological metagenomes</taxon>
    </lineage>
</organism>
<reference evidence="2" key="1">
    <citation type="submission" date="2018-06" db="EMBL/GenBank/DDBJ databases">
        <authorList>
            <person name="Zhirakovskaya E."/>
        </authorList>
    </citation>
    <scope>NUCLEOTIDE SEQUENCE</scope>
</reference>
<dbReference type="PANTHER" id="PTHR32309:SF31">
    <property type="entry name" value="CAPSULAR EXOPOLYSACCHARIDE FAMILY"/>
    <property type="match status" value="1"/>
</dbReference>
<keyword evidence="1" id="KW-1133">Transmembrane helix</keyword>
<dbReference type="PANTHER" id="PTHR32309">
    <property type="entry name" value="TYROSINE-PROTEIN KINASE"/>
    <property type="match status" value="1"/>
</dbReference>
<accession>A0A3B0XJW8</accession>
<dbReference type="EMBL" id="UOFF01000274">
    <property type="protein sequence ID" value="VAW56726.1"/>
    <property type="molecule type" value="Genomic_DNA"/>
</dbReference>
<evidence type="ECO:0000313" key="2">
    <source>
        <dbReference type="EMBL" id="VAW56726.1"/>
    </source>
</evidence>
<keyword evidence="1" id="KW-0812">Transmembrane</keyword>
<feature type="transmembrane region" description="Helical" evidence="1">
    <location>
        <begin position="56"/>
        <end position="75"/>
    </location>
</feature>
<dbReference type="AlphaFoldDB" id="A0A3B0XJW8"/>
<proteinExistence type="predicted"/>
<gene>
    <name evidence="2" type="ORF">MNBD_GAMMA07-1251</name>
</gene>
<sequence length="482" mass="54025">MINKDDLQKIHILGQREHIGAAESLSTDVQLVSVDRGYDDEISLLDLWLVLAKRRYLLLAIALAFMAAGITGAVMKPIVYGYSAVLQIGVKGTVAASSDEGSSFIDSPDNVLTKLTKSYIPLAAAQFLQVNPALKSAPKITATMQKNSDLIVLETKGQEKLSTEYLSVIQGIVGLIQKDHQPQMDIVRSGLERSLDNAKMQLAQLKTPLTLQLKQKKFEMDFLNSNFKIQNLKDKRLMFIKKQQLIAQKKNNKNKLASLADGLTGMESELLRLNDVDRLLEKRALDLTNTIKNELKNRDLTVKNIKSGPEAMTLLLLDNQIQVNRNQLAKIEERLNIQQPNAREKMNNSIKANKRSQNLHKKLFADIDAKLQKIDIDNGQARERAVLVKSNLELNNDKMLIEYQNSLLAQQQKVDAITYNLKGLRNTQTLTPPMQSLQPVGTGKKIIVIVSLIAGLFIGIFCVFFLEFLSKVKERQKEQVAS</sequence>
<evidence type="ECO:0000256" key="1">
    <source>
        <dbReference type="SAM" id="Phobius"/>
    </source>
</evidence>
<name>A0A3B0XJW8_9ZZZZ</name>
<dbReference type="InterPro" id="IPR050445">
    <property type="entry name" value="Bact_polysacc_biosynth/exp"/>
</dbReference>